<keyword evidence="1" id="KW-0175">Coiled coil</keyword>
<keyword evidence="4" id="KW-1185">Reference proteome</keyword>
<dbReference type="EMBL" id="BSNX01000075">
    <property type="protein sequence ID" value="GLQ76101.1"/>
    <property type="molecule type" value="Genomic_DNA"/>
</dbReference>
<evidence type="ECO:0000313" key="4">
    <source>
        <dbReference type="Proteomes" id="UP001156690"/>
    </source>
</evidence>
<feature type="coiled-coil region" evidence="1">
    <location>
        <begin position="117"/>
        <end position="144"/>
    </location>
</feature>
<sequence>MKDHTVFVLSDNLEHQKRICEQLATQQMKVVRCQLAHIDAMLNEADSGIEPELNFNRQALVVSWAAPTTELKCLIEYAAAKKCALVILVETLQVDNIAHLPFANQYVILPYRSDHDLAMWLQHAARLRENMDKVEQEIASLHQKLDDRKWIEKAKGSLMKMHCIDEEEAYKALRTSAMKSSQPIGLVAKNLMLTFDAIG</sequence>
<dbReference type="Gene3D" id="1.10.10.10">
    <property type="entry name" value="Winged helix-like DNA-binding domain superfamily/Winged helix DNA-binding domain"/>
    <property type="match status" value="1"/>
</dbReference>
<evidence type="ECO:0000256" key="1">
    <source>
        <dbReference type="SAM" id="Coils"/>
    </source>
</evidence>
<dbReference type="SUPFAM" id="SSF52172">
    <property type="entry name" value="CheY-like"/>
    <property type="match status" value="1"/>
</dbReference>
<gene>
    <name evidence="3" type="ORF">GCM10007932_54640</name>
</gene>
<evidence type="ECO:0000313" key="3">
    <source>
        <dbReference type="EMBL" id="GLQ76101.1"/>
    </source>
</evidence>
<proteinExistence type="predicted"/>
<dbReference type="InterPro" id="IPR005561">
    <property type="entry name" value="ANTAR"/>
</dbReference>
<accession>A0AAV5NZJ7</accession>
<dbReference type="PROSITE" id="PS50921">
    <property type="entry name" value="ANTAR"/>
    <property type="match status" value="1"/>
</dbReference>
<dbReference type="RefSeq" id="WP_224055700.1">
    <property type="nucleotide sequence ID" value="NZ_AP025145.1"/>
</dbReference>
<comment type="caution">
    <text evidence="3">The sequence shown here is derived from an EMBL/GenBank/DDBJ whole genome shotgun (WGS) entry which is preliminary data.</text>
</comment>
<evidence type="ECO:0000259" key="2">
    <source>
        <dbReference type="PROSITE" id="PS50921"/>
    </source>
</evidence>
<dbReference type="SMART" id="SM01012">
    <property type="entry name" value="ANTAR"/>
    <property type="match status" value="1"/>
</dbReference>
<protein>
    <recommendedName>
        <fullName evidence="2">ANTAR domain-containing protein</fullName>
    </recommendedName>
</protein>
<feature type="domain" description="ANTAR" evidence="2">
    <location>
        <begin position="131"/>
        <end position="192"/>
    </location>
</feature>
<dbReference type="GO" id="GO:0003723">
    <property type="term" value="F:RNA binding"/>
    <property type="evidence" value="ECO:0007669"/>
    <property type="project" value="InterPro"/>
</dbReference>
<name>A0AAV5NZJ7_9VIBR</name>
<dbReference type="InterPro" id="IPR011006">
    <property type="entry name" value="CheY-like_superfamily"/>
</dbReference>
<dbReference type="AlphaFoldDB" id="A0AAV5NZJ7"/>
<reference evidence="4" key="1">
    <citation type="journal article" date="2019" name="Int. J. Syst. Evol. Microbiol.">
        <title>The Global Catalogue of Microorganisms (GCM) 10K type strain sequencing project: providing services to taxonomists for standard genome sequencing and annotation.</title>
        <authorList>
            <consortium name="The Broad Institute Genomics Platform"/>
            <consortium name="The Broad Institute Genome Sequencing Center for Infectious Disease"/>
            <person name="Wu L."/>
            <person name="Ma J."/>
        </authorList>
    </citation>
    <scope>NUCLEOTIDE SEQUENCE [LARGE SCALE GENOMIC DNA]</scope>
    <source>
        <strain evidence="4">NBRC 15640</strain>
    </source>
</reference>
<dbReference type="Proteomes" id="UP001156690">
    <property type="component" value="Unassembled WGS sequence"/>
</dbReference>
<dbReference type="Pfam" id="PF03861">
    <property type="entry name" value="ANTAR"/>
    <property type="match status" value="1"/>
</dbReference>
<organism evidence="3 4">
    <name type="scientific">Vibrio penaeicida</name>
    <dbReference type="NCBI Taxonomy" id="104609"/>
    <lineage>
        <taxon>Bacteria</taxon>
        <taxon>Pseudomonadati</taxon>
        <taxon>Pseudomonadota</taxon>
        <taxon>Gammaproteobacteria</taxon>
        <taxon>Vibrionales</taxon>
        <taxon>Vibrionaceae</taxon>
        <taxon>Vibrio</taxon>
    </lineage>
</organism>
<dbReference type="InterPro" id="IPR036388">
    <property type="entry name" value="WH-like_DNA-bd_sf"/>
</dbReference>